<dbReference type="Gene3D" id="3.10.129.10">
    <property type="entry name" value="Hotdog Thioesterase"/>
    <property type="match status" value="1"/>
</dbReference>
<keyword evidence="2" id="KW-1185">Reference proteome</keyword>
<sequence>MVTTIPSAHGEVAVGDVLRTSRTYTVDEVREFRGLSGYPDNSEPRYLPYLLVVAPLTELGGDIDYLSGRMTWAVTRPVAVGEEITAELEITRLEPGPGVTKIAFDARIRCGDEVVVSGTSKGVVLVGEGARR</sequence>
<evidence type="ECO:0000313" key="1">
    <source>
        <dbReference type="EMBL" id="SES49259.1"/>
    </source>
</evidence>
<dbReference type="AlphaFoldDB" id="A0A1H9XT86"/>
<evidence type="ECO:0008006" key="3">
    <source>
        <dbReference type="Google" id="ProtNLM"/>
    </source>
</evidence>
<protein>
    <recommendedName>
        <fullName evidence="3">Acyl dehydratase</fullName>
    </recommendedName>
</protein>
<name>A0A1H9XT86_9PSEU</name>
<accession>A0A1H9XT86</accession>
<dbReference type="InterPro" id="IPR029069">
    <property type="entry name" value="HotDog_dom_sf"/>
</dbReference>
<dbReference type="Proteomes" id="UP000199051">
    <property type="component" value="Unassembled WGS sequence"/>
</dbReference>
<proteinExistence type="predicted"/>
<organism evidence="1 2">
    <name type="scientific">Actinokineospora terrae</name>
    <dbReference type="NCBI Taxonomy" id="155974"/>
    <lineage>
        <taxon>Bacteria</taxon>
        <taxon>Bacillati</taxon>
        <taxon>Actinomycetota</taxon>
        <taxon>Actinomycetes</taxon>
        <taxon>Pseudonocardiales</taxon>
        <taxon>Pseudonocardiaceae</taxon>
        <taxon>Actinokineospora</taxon>
    </lineage>
</organism>
<gene>
    <name evidence="1" type="ORF">SAMN04487818_1265</name>
</gene>
<evidence type="ECO:0000313" key="2">
    <source>
        <dbReference type="Proteomes" id="UP000199051"/>
    </source>
</evidence>
<dbReference type="STRING" id="155974.SAMN04487818_1265"/>
<dbReference type="SUPFAM" id="SSF54637">
    <property type="entry name" value="Thioesterase/thiol ester dehydrase-isomerase"/>
    <property type="match status" value="1"/>
</dbReference>
<reference evidence="2" key="1">
    <citation type="submission" date="2016-10" db="EMBL/GenBank/DDBJ databases">
        <authorList>
            <person name="Varghese N."/>
            <person name="Submissions S."/>
        </authorList>
    </citation>
    <scope>NUCLEOTIDE SEQUENCE [LARGE SCALE GENOMIC DNA]</scope>
    <source>
        <strain evidence="2">DSM 44260</strain>
    </source>
</reference>
<dbReference type="EMBL" id="FOGI01000026">
    <property type="protein sequence ID" value="SES49259.1"/>
    <property type="molecule type" value="Genomic_DNA"/>
</dbReference>